<feature type="transmembrane region" description="Helical" evidence="7">
    <location>
        <begin position="226"/>
        <end position="248"/>
    </location>
</feature>
<dbReference type="RefSeq" id="WP_097157117.1">
    <property type="nucleotide sequence ID" value="NZ_JBEPMQ010000003.1"/>
</dbReference>
<dbReference type="PANTHER" id="PTHR30465:SF93">
    <property type="entry name" value="OLIGOPEPTIDE TRANSPORT SYSTEM PERMEASE PROTEIN OPPB"/>
    <property type="match status" value="1"/>
</dbReference>
<keyword evidence="10" id="KW-1185">Reference proteome</keyword>
<dbReference type="GO" id="GO:0005886">
    <property type="term" value="C:plasma membrane"/>
    <property type="evidence" value="ECO:0007669"/>
    <property type="project" value="UniProtKB-SubCell"/>
</dbReference>
<dbReference type="Proteomes" id="UP000219546">
    <property type="component" value="Unassembled WGS sequence"/>
</dbReference>
<evidence type="ECO:0000256" key="1">
    <source>
        <dbReference type="ARBA" id="ARBA00004651"/>
    </source>
</evidence>
<reference evidence="9 10" key="1">
    <citation type="submission" date="2017-08" db="EMBL/GenBank/DDBJ databases">
        <authorList>
            <person name="de Groot N.N."/>
        </authorList>
    </citation>
    <scope>NUCLEOTIDE SEQUENCE [LARGE SCALE GENOMIC DNA]</scope>
    <source>
        <strain evidence="9 10">JC228</strain>
    </source>
</reference>
<feature type="domain" description="ABC transmembrane type-1" evidence="8">
    <location>
        <begin position="94"/>
        <end position="295"/>
    </location>
</feature>
<feature type="transmembrane region" description="Helical" evidence="7">
    <location>
        <begin position="94"/>
        <end position="121"/>
    </location>
</feature>
<name>A0A285CI82_9BACI</name>
<evidence type="ECO:0000256" key="2">
    <source>
        <dbReference type="ARBA" id="ARBA00022448"/>
    </source>
</evidence>
<feature type="transmembrane region" description="Helical" evidence="7">
    <location>
        <begin position="173"/>
        <end position="191"/>
    </location>
</feature>
<dbReference type="Gene3D" id="1.10.3720.10">
    <property type="entry name" value="MetI-like"/>
    <property type="match status" value="1"/>
</dbReference>
<dbReference type="Pfam" id="PF19300">
    <property type="entry name" value="BPD_transp_1_N"/>
    <property type="match status" value="1"/>
</dbReference>
<keyword evidence="4 7" id="KW-0812">Transmembrane</keyword>
<gene>
    <name evidence="9" type="ORF">SAMN05877753_101631</name>
</gene>
<dbReference type="PROSITE" id="PS50928">
    <property type="entry name" value="ABC_TM1"/>
    <property type="match status" value="1"/>
</dbReference>
<dbReference type="Pfam" id="PF00528">
    <property type="entry name" value="BPD_transp_1"/>
    <property type="match status" value="1"/>
</dbReference>
<organism evidence="9 10">
    <name type="scientific">Bacillus oleivorans</name>
    <dbReference type="NCBI Taxonomy" id="1448271"/>
    <lineage>
        <taxon>Bacteria</taxon>
        <taxon>Bacillati</taxon>
        <taxon>Bacillota</taxon>
        <taxon>Bacilli</taxon>
        <taxon>Bacillales</taxon>
        <taxon>Bacillaceae</taxon>
        <taxon>Bacillus</taxon>
    </lineage>
</organism>
<feature type="transmembrane region" description="Helical" evidence="7">
    <location>
        <begin position="133"/>
        <end position="153"/>
    </location>
</feature>
<accession>A0A285CI82</accession>
<keyword evidence="5 7" id="KW-1133">Transmembrane helix</keyword>
<keyword evidence="6 7" id="KW-0472">Membrane</keyword>
<dbReference type="SUPFAM" id="SSF161098">
    <property type="entry name" value="MetI-like"/>
    <property type="match status" value="1"/>
</dbReference>
<evidence type="ECO:0000256" key="4">
    <source>
        <dbReference type="ARBA" id="ARBA00022692"/>
    </source>
</evidence>
<comment type="subcellular location">
    <subcellularLocation>
        <location evidence="1 7">Cell membrane</location>
        <topology evidence="1 7">Multi-pass membrane protein</topology>
    </subcellularLocation>
</comment>
<evidence type="ECO:0000256" key="5">
    <source>
        <dbReference type="ARBA" id="ARBA00022989"/>
    </source>
</evidence>
<dbReference type="CDD" id="cd06261">
    <property type="entry name" value="TM_PBP2"/>
    <property type="match status" value="1"/>
</dbReference>
<evidence type="ECO:0000256" key="7">
    <source>
        <dbReference type="RuleBase" id="RU363032"/>
    </source>
</evidence>
<evidence type="ECO:0000256" key="3">
    <source>
        <dbReference type="ARBA" id="ARBA00022475"/>
    </source>
</evidence>
<feature type="transmembrane region" description="Helical" evidence="7">
    <location>
        <begin position="278"/>
        <end position="298"/>
    </location>
</feature>
<dbReference type="PANTHER" id="PTHR30465">
    <property type="entry name" value="INNER MEMBRANE ABC TRANSPORTER"/>
    <property type="match status" value="1"/>
</dbReference>
<comment type="similarity">
    <text evidence="7">Belongs to the binding-protein-dependent transport system permease family.</text>
</comment>
<dbReference type="OrthoDB" id="9773683at2"/>
<dbReference type="GO" id="GO:0055085">
    <property type="term" value="P:transmembrane transport"/>
    <property type="evidence" value="ECO:0007669"/>
    <property type="project" value="InterPro"/>
</dbReference>
<dbReference type="InterPro" id="IPR035906">
    <property type="entry name" value="MetI-like_sf"/>
</dbReference>
<evidence type="ECO:0000259" key="8">
    <source>
        <dbReference type="PROSITE" id="PS50928"/>
    </source>
</evidence>
<dbReference type="AlphaFoldDB" id="A0A285CI82"/>
<evidence type="ECO:0000256" key="6">
    <source>
        <dbReference type="ARBA" id="ARBA00023136"/>
    </source>
</evidence>
<feature type="transmembrane region" description="Helical" evidence="7">
    <location>
        <begin position="9"/>
        <end position="30"/>
    </location>
</feature>
<keyword evidence="2 7" id="KW-0813">Transport</keyword>
<sequence length="312" mass="34691">MAKYLVKRVLFILLSLFMIVTATFFIMRMAPGSPFASEKSLPPEIMENFNEKYGLNDPWYEQYFRYLGQVARWDFGPSMKYKGQTVNEIISDGFVVSLALGAEALLIAIGGGILLGVIAALRHNRWPDYTATIIAVLGISVPSFILAAALQYVLAFKMGIFPIARWESFTHTILPAFALSATPLAMIARLTRASMLEVMNQDYIKTAKSKGLSKRTITFRHAIRNALLPTITYIGLLFAGIITGSFIIENIFAIPGLGKQFVVSITNRDYSVIMGTTVFYSVLLLFSMLILDIIYGFIDPRIKLASPRKGEA</sequence>
<keyword evidence="3" id="KW-1003">Cell membrane</keyword>
<evidence type="ECO:0000313" key="9">
    <source>
        <dbReference type="EMBL" id="SNX67312.1"/>
    </source>
</evidence>
<proteinExistence type="inferred from homology"/>
<evidence type="ECO:0000313" key="10">
    <source>
        <dbReference type="Proteomes" id="UP000219546"/>
    </source>
</evidence>
<dbReference type="EMBL" id="OAOP01000001">
    <property type="protein sequence ID" value="SNX67312.1"/>
    <property type="molecule type" value="Genomic_DNA"/>
</dbReference>
<dbReference type="InterPro" id="IPR000515">
    <property type="entry name" value="MetI-like"/>
</dbReference>
<dbReference type="InterPro" id="IPR045621">
    <property type="entry name" value="BPD_transp_1_N"/>
</dbReference>
<protein>
    <submittedName>
        <fullName evidence="9">Oligopeptide transport system permease protein</fullName>
    </submittedName>
</protein>